<name>A0A8S5PV36_9CAUD</name>
<reference evidence="1" key="1">
    <citation type="journal article" date="2021" name="Proc. Natl. Acad. Sci. U.S.A.">
        <title>A Catalog of Tens of Thousands of Viruses from Human Metagenomes Reveals Hidden Associations with Chronic Diseases.</title>
        <authorList>
            <person name="Tisza M.J."/>
            <person name="Buck C.B."/>
        </authorList>
    </citation>
    <scope>NUCLEOTIDE SEQUENCE</scope>
    <source>
        <strain evidence="1">CtPsO101</strain>
    </source>
</reference>
<protein>
    <submittedName>
        <fullName evidence="1">Restriction alleviation protein</fullName>
    </submittedName>
</protein>
<dbReference type="NCBIfam" id="TIGR03655">
    <property type="entry name" value="anti_R_Lar"/>
    <property type="match status" value="1"/>
</dbReference>
<evidence type="ECO:0000313" key="1">
    <source>
        <dbReference type="EMBL" id="DAE10926.1"/>
    </source>
</evidence>
<organism evidence="1">
    <name type="scientific">Siphoviridae sp. ctPsO101</name>
    <dbReference type="NCBI Taxonomy" id="2825487"/>
    <lineage>
        <taxon>Viruses</taxon>
        <taxon>Duplodnaviria</taxon>
        <taxon>Heunggongvirae</taxon>
        <taxon>Uroviricota</taxon>
        <taxon>Caudoviricetes</taxon>
    </lineage>
</organism>
<proteinExistence type="predicted"/>
<dbReference type="EMBL" id="BK015523">
    <property type="protein sequence ID" value="DAE10926.1"/>
    <property type="molecule type" value="Genomic_DNA"/>
</dbReference>
<dbReference type="Pfam" id="PF14354">
    <property type="entry name" value="Lar_restr_allev"/>
    <property type="match status" value="1"/>
</dbReference>
<dbReference type="InterPro" id="IPR019908">
    <property type="entry name" value="Toxin_RalR"/>
</dbReference>
<sequence>MEKLKPCPFCGGVAKITRIRGYERPYVAVCQKEECQASVGVYSYTRQEAEKAWNRRAKVEQSVEV</sequence>
<accession>A0A8S5PV36</accession>